<evidence type="ECO:0000313" key="8">
    <source>
        <dbReference type="EMBL" id="KIK28363.1"/>
    </source>
</evidence>
<organism evidence="8 9">
    <name type="scientific">Pisolithus microcarpus 441</name>
    <dbReference type="NCBI Taxonomy" id="765257"/>
    <lineage>
        <taxon>Eukaryota</taxon>
        <taxon>Fungi</taxon>
        <taxon>Dikarya</taxon>
        <taxon>Basidiomycota</taxon>
        <taxon>Agaricomycotina</taxon>
        <taxon>Agaricomycetes</taxon>
        <taxon>Agaricomycetidae</taxon>
        <taxon>Boletales</taxon>
        <taxon>Sclerodermatineae</taxon>
        <taxon>Pisolithaceae</taxon>
        <taxon>Pisolithus</taxon>
    </lineage>
</organism>
<feature type="domain" description="Helicase ATP-binding" evidence="6">
    <location>
        <begin position="85"/>
        <end position="326"/>
    </location>
</feature>
<name>A0A0D0A8K7_9AGAM</name>
<dbReference type="PANTHER" id="PTHR47963:SF8">
    <property type="entry name" value="ATP-DEPENDENT RNA HELICASE DEAD"/>
    <property type="match status" value="1"/>
</dbReference>
<evidence type="ECO:0000259" key="7">
    <source>
        <dbReference type="PROSITE" id="PS51194"/>
    </source>
</evidence>
<dbReference type="GO" id="GO:0016787">
    <property type="term" value="F:hydrolase activity"/>
    <property type="evidence" value="ECO:0007669"/>
    <property type="project" value="UniProtKB-KW"/>
</dbReference>
<dbReference type="EC" id="3.6.4.13" evidence="1"/>
<dbReference type="InterPro" id="IPR014001">
    <property type="entry name" value="Helicase_ATP-bd"/>
</dbReference>
<dbReference type="Proteomes" id="UP000054018">
    <property type="component" value="Unassembled WGS sequence"/>
</dbReference>
<reference evidence="9" key="2">
    <citation type="submission" date="2015-01" db="EMBL/GenBank/DDBJ databases">
        <title>Evolutionary Origins and Diversification of the Mycorrhizal Mutualists.</title>
        <authorList>
            <consortium name="DOE Joint Genome Institute"/>
            <consortium name="Mycorrhizal Genomics Consortium"/>
            <person name="Kohler A."/>
            <person name="Kuo A."/>
            <person name="Nagy L.G."/>
            <person name="Floudas D."/>
            <person name="Copeland A."/>
            <person name="Barry K.W."/>
            <person name="Cichocki N."/>
            <person name="Veneault-Fourrey C."/>
            <person name="LaButti K."/>
            <person name="Lindquist E.A."/>
            <person name="Lipzen A."/>
            <person name="Lundell T."/>
            <person name="Morin E."/>
            <person name="Murat C."/>
            <person name="Riley R."/>
            <person name="Ohm R."/>
            <person name="Sun H."/>
            <person name="Tunlid A."/>
            <person name="Henrissat B."/>
            <person name="Grigoriev I.V."/>
            <person name="Hibbett D.S."/>
            <person name="Martin F."/>
        </authorList>
    </citation>
    <scope>NUCLEOTIDE SEQUENCE [LARGE SCALE GENOMIC DNA]</scope>
    <source>
        <strain evidence="9">441</strain>
    </source>
</reference>
<dbReference type="SMART" id="SM00487">
    <property type="entry name" value="DEXDc"/>
    <property type="match status" value="1"/>
</dbReference>
<dbReference type="Gene3D" id="3.40.50.300">
    <property type="entry name" value="P-loop containing nucleotide triphosphate hydrolases"/>
    <property type="match status" value="2"/>
</dbReference>
<dbReference type="PANTHER" id="PTHR47963">
    <property type="entry name" value="DEAD-BOX ATP-DEPENDENT RNA HELICASE 47, MITOCHONDRIAL"/>
    <property type="match status" value="1"/>
</dbReference>
<dbReference type="GO" id="GO:0005524">
    <property type="term" value="F:ATP binding"/>
    <property type="evidence" value="ECO:0007669"/>
    <property type="project" value="UniProtKB-KW"/>
</dbReference>
<evidence type="ECO:0000256" key="5">
    <source>
        <dbReference type="ARBA" id="ARBA00022840"/>
    </source>
</evidence>
<dbReference type="STRING" id="765257.A0A0D0A8K7"/>
<evidence type="ECO:0000256" key="3">
    <source>
        <dbReference type="ARBA" id="ARBA00022801"/>
    </source>
</evidence>
<protein>
    <recommendedName>
        <fullName evidence="1">RNA helicase</fullName>
        <ecNumber evidence="1">3.6.4.13</ecNumber>
    </recommendedName>
</protein>
<keyword evidence="9" id="KW-1185">Reference proteome</keyword>
<dbReference type="InterPro" id="IPR050547">
    <property type="entry name" value="DEAD_box_RNA_helicases"/>
</dbReference>
<keyword evidence="3" id="KW-0378">Hydrolase</keyword>
<evidence type="ECO:0000259" key="6">
    <source>
        <dbReference type="PROSITE" id="PS51192"/>
    </source>
</evidence>
<sequence length="578" mass="63785">MRLLSSSLTTFAGNGWAPQHRQQRCHRAVVAGYLGPCPVARHSNRSGEQEKNSFEVAGIRPTVASSLRIAFPNAEHPTLMQKKLIGAILGEKDVVLQDYTGSGKSFAVMLALLSKRRAFIPNSEKDEKKSTRKGITTLLIVPHRDLAFQYLHWVHSIVTARDELSPSMVPSVAKVLVRGSHPESARKNFGHLIISPSSELSPLRRDPPHILICTPTAIMDVILRSPEFLHIDTLSTVVVDEVDSLLEWVPSHTSRSTRRKVEKKIEKHPMVLRQVMDVILGIQEMDHSKSNRDGRVPRPQLVFLSATMRSRLRKALYGFGWLRLGHVASLVNAPSRSHPAHGLNRAAIHHVLVVSEDGSIKNLPGAREIAEKGLGVASNEVSGFTESEDNFLYEEDVMVNESDAGILDIPLAINPAMLEAVATTFALDVPQVALLVLPATASVRKFIFELRQLGVDAHALDLLGNAAEFIHLRSQDGAATDSPTLFVSTLSTTRGIDFPELSHVFLLGVPQGRSGDTYLHIAGRVGRFGRQGKVITILEGRKEERKKKGKVMVKDEPKKMAVIMKQMGITPTRLEHFE</sequence>
<dbReference type="InterPro" id="IPR001650">
    <property type="entry name" value="Helicase_C-like"/>
</dbReference>
<dbReference type="SUPFAM" id="SSF52540">
    <property type="entry name" value="P-loop containing nucleoside triphosphate hydrolases"/>
    <property type="match status" value="1"/>
</dbReference>
<dbReference type="Pfam" id="PF00271">
    <property type="entry name" value="Helicase_C"/>
    <property type="match status" value="1"/>
</dbReference>
<keyword evidence="4" id="KW-0347">Helicase</keyword>
<evidence type="ECO:0000256" key="2">
    <source>
        <dbReference type="ARBA" id="ARBA00022741"/>
    </source>
</evidence>
<dbReference type="PROSITE" id="PS51192">
    <property type="entry name" value="HELICASE_ATP_BIND_1"/>
    <property type="match status" value="1"/>
</dbReference>
<dbReference type="GO" id="GO:0003723">
    <property type="term" value="F:RNA binding"/>
    <property type="evidence" value="ECO:0007669"/>
    <property type="project" value="TreeGrafter"/>
</dbReference>
<accession>A0A0D0A8K7</accession>
<keyword evidence="5" id="KW-0067">ATP-binding</keyword>
<dbReference type="GO" id="GO:0003724">
    <property type="term" value="F:RNA helicase activity"/>
    <property type="evidence" value="ECO:0007669"/>
    <property type="project" value="UniProtKB-EC"/>
</dbReference>
<proteinExistence type="predicted"/>
<keyword evidence="2" id="KW-0547">Nucleotide-binding</keyword>
<reference evidence="8 9" key="1">
    <citation type="submission" date="2014-04" db="EMBL/GenBank/DDBJ databases">
        <authorList>
            <consortium name="DOE Joint Genome Institute"/>
            <person name="Kuo A."/>
            <person name="Kohler A."/>
            <person name="Costa M.D."/>
            <person name="Nagy L.G."/>
            <person name="Floudas D."/>
            <person name="Copeland A."/>
            <person name="Barry K.W."/>
            <person name="Cichocki N."/>
            <person name="Veneault-Fourrey C."/>
            <person name="LaButti K."/>
            <person name="Lindquist E.A."/>
            <person name="Lipzen A."/>
            <person name="Lundell T."/>
            <person name="Morin E."/>
            <person name="Murat C."/>
            <person name="Sun H."/>
            <person name="Tunlid A."/>
            <person name="Henrissat B."/>
            <person name="Grigoriev I.V."/>
            <person name="Hibbett D.S."/>
            <person name="Martin F."/>
            <person name="Nordberg H.P."/>
            <person name="Cantor M.N."/>
            <person name="Hua S.X."/>
        </authorList>
    </citation>
    <scope>NUCLEOTIDE SEQUENCE [LARGE SCALE GENOMIC DNA]</scope>
    <source>
        <strain evidence="8 9">441</strain>
    </source>
</reference>
<dbReference type="InterPro" id="IPR027417">
    <property type="entry name" value="P-loop_NTPase"/>
</dbReference>
<evidence type="ECO:0000313" key="9">
    <source>
        <dbReference type="Proteomes" id="UP000054018"/>
    </source>
</evidence>
<evidence type="ECO:0000256" key="4">
    <source>
        <dbReference type="ARBA" id="ARBA00022806"/>
    </source>
</evidence>
<dbReference type="InterPro" id="IPR011545">
    <property type="entry name" value="DEAD/DEAH_box_helicase_dom"/>
</dbReference>
<dbReference type="Pfam" id="PF00270">
    <property type="entry name" value="DEAD"/>
    <property type="match status" value="1"/>
</dbReference>
<dbReference type="OrthoDB" id="10256233at2759"/>
<dbReference type="AlphaFoldDB" id="A0A0D0A8K7"/>
<dbReference type="PROSITE" id="PS51194">
    <property type="entry name" value="HELICASE_CTER"/>
    <property type="match status" value="1"/>
</dbReference>
<dbReference type="EMBL" id="KN833692">
    <property type="protein sequence ID" value="KIK28363.1"/>
    <property type="molecule type" value="Genomic_DNA"/>
</dbReference>
<evidence type="ECO:0000256" key="1">
    <source>
        <dbReference type="ARBA" id="ARBA00012552"/>
    </source>
</evidence>
<feature type="domain" description="Helicase C-terminal" evidence="7">
    <location>
        <begin position="421"/>
        <end position="575"/>
    </location>
</feature>
<gene>
    <name evidence="8" type="ORF">PISMIDRAFT_579575</name>
</gene>
<dbReference type="HOGENOM" id="CLU_019374_0_0_1"/>